<dbReference type="OrthoDB" id="9797653at2"/>
<evidence type="ECO:0000313" key="2">
    <source>
        <dbReference type="EMBL" id="SDJ49151.1"/>
    </source>
</evidence>
<reference evidence="2" key="2">
    <citation type="submission" date="2016-10" db="EMBL/GenBank/DDBJ databases">
        <authorList>
            <person name="de Groot N.N."/>
        </authorList>
    </citation>
    <scope>NUCLEOTIDE SEQUENCE [LARGE SCALE GENOMIC DNA]</scope>
    <source>
        <strain evidence="2">DSM 2895</strain>
    </source>
</reference>
<gene>
    <name evidence="1" type="ORF">AF333_14935</name>
    <name evidence="2" type="ORF">SAMN04487909_11911</name>
</gene>
<dbReference type="SUPFAM" id="SSF89796">
    <property type="entry name" value="CoA-transferase family III (CaiB/BaiF)"/>
    <property type="match status" value="1"/>
</dbReference>
<dbReference type="GO" id="GO:0016740">
    <property type="term" value="F:transferase activity"/>
    <property type="evidence" value="ECO:0007669"/>
    <property type="project" value="UniProtKB-KW"/>
</dbReference>
<dbReference type="Proteomes" id="UP000182836">
    <property type="component" value="Unassembled WGS sequence"/>
</dbReference>
<dbReference type="InterPro" id="IPR050509">
    <property type="entry name" value="CoA-transferase_III"/>
</dbReference>
<dbReference type="PATRIC" id="fig|47500.8.peg.615"/>
<evidence type="ECO:0000313" key="1">
    <source>
        <dbReference type="EMBL" id="KON96576.1"/>
    </source>
</evidence>
<dbReference type="Gene3D" id="3.40.50.10540">
    <property type="entry name" value="Crotonobetainyl-coa:carnitine coa-transferase, domain 1"/>
    <property type="match status" value="1"/>
</dbReference>
<dbReference type="Proteomes" id="UP000037269">
    <property type="component" value="Unassembled WGS sequence"/>
</dbReference>
<keyword evidence="2" id="KW-0808">Transferase</keyword>
<name>A0A0D1Y6D2_ANEMI</name>
<dbReference type="EMBL" id="LGUG01000004">
    <property type="protein sequence ID" value="KON96576.1"/>
    <property type="molecule type" value="Genomic_DNA"/>
</dbReference>
<dbReference type="GeneID" id="42306472"/>
<dbReference type="Pfam" id="PF02515">
    <property type="entry name" value="CoA_transf_3"/>
    <property type="match status" value="1"/>
</dbReference>
<dbReference type="InterPro" id="IPR023606">
    <property type="entry name" value="CoA-Trfase_III_dom_1_sf"/>
</dbReference>
<dbReference type="Gene3D" id="3.30.1540.10">
    <property type="entry name" value="formyl-coa transferase, domain 3"/>
    <property type="match status" value="1"/>
</dbReference>
<organism evidence="1 3">
    <name type="scientific">Aneurinibacillus migulanus</name>
    <name type="common">Bacillus migulanus</name>
    <dbReference type="NCBI Taxonomy" id="47500"/>
    <lineage>
        <taxon>Bacteria</taxon>
        <taxon>Bacillati</taxon>
        <taxon>Bacillota</taxon>
        <taxon>Bacilli</taxon>
        <taxon>Bacillales</taxon>
        <taxon>Paenibacillaceae</taxon>
        <taxon>Aneurinibacillus group</taxon>
        <taxon>Aneurinibacillus</taxon>
    </lineage>
</organism>
<dbReference type="InterPro" id="IPR003673">
    <property type="entry name" value="CoA-Trfase_fam_III"/>
</dbReference>
<keyword evidence="3" id="KW-1185">Reference proteome</keyword>
<reference evidence="1 3" key="1">
    <citation type="submission" date="2015-07" db="EMBL/GenBank/DDBJ databases">
        <title>Fjat-14205 dsm 2895.</title>
        <authorList>
            <person name="Liu B."/>
            <person name="Wang J."/>
            <person name="Zhu Y."/>
            <person name="Liu G."/>
            <person name="Chen Q."/>
            <person name="Chen Z."/>
            <person name="Lan J."/>
            <person name="Che J."/>
            <person name="Ge C."/>
            <person name="Shi H."/>
            <person name="Pan Z."/>
            <person name="Liu X."/>
        </authorList>
    </citation>
    <scope>NUCLEOTIDE SEQUENCE [LARGE SCALE GENOMIC DNA]</scope>
    <source>
        <strain evidence="1 3">DSM 2895</strain>
    </source>
</reference>
<dbReference type="RefSeq" id="WP_043066553.1">
    <property type="nucleotide sequence ID" value="NZ_BJOA01000111.1"/>
</dbReference>
<evidence type="ECO:0000313" key="3">
    <source>
        <dbReference type="Proteomes" id="UP000037269"/>
    </source>
</evidence>
<dbReference type="InterPro" id="IPR044855">
    <property type="entry name" value="CoA-Trfase_III_dom3_sf"/>
</dbReference>
<sequence>MHQALQGMKVLDVTRLLPGPLCTMYLADYGAEVIKIEDPTLGDYAREMEPMLAGAGALYQLVNRGKKSITLNLQQEEGKEILRRLAREADILVEGFRPGVMHRLGLDYETIRHVNPRLIYCSVTGYGQNGPYAEKAGHDLNYIGFTGLLHEAIHAGGHPTAFLPPVQIADIGAGTLHAVSGILLAIVQRERTGEGAYLDISMTDGVLPFMIPALSYYLAAQETGQATFNPLTGALACYNVYETGDGKWMALGALEAKFWHRFCEVAELNDYMPDYWSPDKQSHIKEEVAAYFKERSAAEIMGVFADEDVCLTPVLSLEEALHDMHLQARGMFAYWDAYPTVTQVKNPLLDEAMLASQTFPPTRGADTEEILRGLGYDAHTIQNLKQRQII</sequence>
<dbReference type="AlphaFoldDB" id="A0A0D1Y6D2"/>
<proteinExistence type="predicted"/>
<dbReference type="STRING" id="47500.AF333_14935"/>
<accession>A0A0D1Y6D2</accession>
<dbReference type="PANTHER" id="PTHR48228">
    <property type="entry name" value="SUCCINYL-COA--D-CITRAMALATE COA-TRANSFERASE"/>
    <property type="match status" value="1"/>
</dbReference>
<dbReference type="EMBL" id="FNED01000019">
    <property type="protein sequence ID" value="SDJ49151.1"/>
    <property type="molecule type" value="Genomic_DNA"/>
</dbReference>
<dbReference type="PANTHER" id="PTHR48228:SF5">
    <property type="entry name" value="ALPHA-METHYLACYL-COA RACEMASE"/>
    <property type="match status" value="1"/>
</dbReference>
<protein>
    <submittedName>
        <fullName evidence="2">Crotonobetainyl-CoA:carnitine CoA-transferase CaiB</fullName>
    </submittedName>
</protein>